<proteinExistence type="predicted"/>
<keyword evidence="2" id="KW-1185">Reference proteome</keyword>
<gene>
    <name evidence="1" type="ORF">NQ176_g5617</name>
</gene>
<reference evidence="1" key="1">
    <citation type="submission" date="2022-08" db="EMBL/GenBank/DDBJ databases">
        <title>Genome Sequence of Lecanicillium fungicola.</title>
        <authorList>
            <person name="Buettner E."/>
        </authorList>
    </citation>
    <scope>NUCLEOTIDE SEQUENCE</scope>
    <source>
        <strain evidence="1">Babe33</strain>
    </source>
</reference>
<sequence length="249" mass="27826">MDSHQREPFLDCSNSKFDVLSLLCGQETSPQCSSSLLGSLRPADDQLCGLQDPLDILPGASLDGSDLDPMHEAHDYSAQWEENDHSDLGQYTYCTPSPDSSDSFLACLDHYDSSTPLCPSLSAELDEPTTPSEKCAAAAALEEPGSRLELRQRSRARAKFTQDEDQLIMHLRKKRETWKSIAKKIPGRSPVDWEKGLDEQIEEALRKYEQQQWVFVASQVGTGIGPEACREHALSRLGLSVVRFRRSRE</sequence>
<evidence type="ECO:0000313" key="2">
    <source>
        <dbReference type="Proteomes" id="UP001143910"/>
    </source>
</evidence>
<accession>A0ACC1N7N0</accession>
<dbReference type="Proteomes" id="UP001143910">
    <property type="component" value="Unassembled WGS sequence"/>
</dbReference>
<protein>
    <submittedName>
        <fullName evidence="1">Uncharacterized protein</fullName>
    </submittedName>
</protein>
<evidence type="ECO:0000313" key="1">
    <source>
        <dbReference type="EMBL" id="KAJ2975252.1"/>
    </source>
</evidence>
<organism evidence="1 2">
    <name type="scientific">Zarea fungicola</name>
    <dbReference type="NCBI Taxonomy" id="93591"/>
    <lineage>
        <taxon>Eukaryota</taxon>
        <taxon>Fungi</taxon>
        <taxon>Dikarya</taxon>
        <taxon>Ascomycota</taxon>
        <taxon>Pezizomycotina</taxon>
        <taxon>Sordariomycetes</taxon>
        <taxon>Hypocreomycetidae</taxon>
        <taxon>Hypocreales</taxon>
        <taxon>Cordycipitaceae</taxon>
        <taxon>Zarea</taxon>
    </lineage>
</organism>
<name>A0ACC1N7N0_9HYPO</name>
<dbReference type="EMBL" id="JANJQO010000731">
    <property type="protein sequence ID" value="KAJ2975252.1"/>
    <property type="molecule type" value="Genomic_DNA"/>
</dbReference>
<comment type="caution">
    <text evidence="1">The sequence shown here is derived from an EMBL/GenBank/DDBJ whole genome shotgun (WGS) entry which is preliminary data.</text>
</comment>